<evidence type="ECO:0000256" key="2">
    <source>
        <dbReference type="SAM" id="Phobius"/>
    </source>
</evidence>
<feature type="compositionally biased region" description="Basic and acidic residues" evidence="1">
    <location>
        <begin position="70"/>
        <end position="85"/>
    </location>
</feature>
<dbReference type="Pfam" id="PF06809">
    <property type="entry name" value="NPDC1"/>
    <property type="match status" value="1"/>
</dbReference>
<organism evidence="3 4">
    <name type="scientific">Bemisia tabaci</name>
    <name type="common">Sweetpotato whitefly</name>
    <name type="synonym">Aleurodes tabaci</name>
    <dbReference type="NCBI Taxonomy" id="7038"/>
    <lineage>
        <taxon>Eukaryota</taxon>
        <taxon>Metazoa</taxon>
        <taxon>Ecdysozoa</taxon>
        <taxon>Arthropoda</taxon>
        <taxon>Hexapoda</taxon>
        <taxon>Insecta</taxon>
        <taxon>Pterygota</taxon>
        <taxon>Neoptera</taxon>
        <taxon>Paraneoptera</taxon>
        <taxon>Hemiptera</taxon>
        <taxon>Sternorrhyncha</taxon>
        <taxon>Aleyrodoidea</taxon>
        <taxon>Aleyrodidae</taxon>
        <taxon>Aleyrodinae</taxon>
        <taxon>Bemisia</taxon>
    </lineage>
</organism>
<feature type="region of interest" description="Disordered" evidence="1">
    <location>
        <begin position="371"/>
        <end position="398"/>
    </location>
</feature>
<gene>
    <name evidence="3" type="ORF">BEMITA_LOCUS13089</name>
</gene>
<accession>A0A9P0G633</accession>
<evidence type="ECO:0000313" key="3">
    <source>
        <dbReference type="EMBL" id="CAH0777084.1"/>
    </source>
</evidence>
<evidence type="ECO:0000256" key="1">
    <source>
        <dbReference type="SAM" id="MobiDB-lite"/>
    </source>
</evidence>
<dbReference type="InterPro" id="IPR009635">
    <property type="entry name" value="NPDC1"/>
</dbReference>
<dbReference type="KEGG" id="btab:109030227"/>
<dbReference type="PANTHER" id="PTHR23352:SF2">
    <property type="entry name" value="NEURAL PROLIFERATION DIFFERENTIATION AND CONTROL PROTEIN 1"/>
    <property type="match status" value="1"/>
</dbReference>
<feature type="compositionally biased region" description="Basic and acidic residues" evidence="1">
    <location>
        <begin position="380"/>
        <end position="398"/>
    </location>
</feature>
<keyword evidence="4" id="KW-1185">Reference proteome</keyword>
<feature type="compositionally biased region" description="Polar residues" evidence="1">
    <location>
        <begin position="128"/>
        <end position="140"/>
    </location>
</feature>
<sequence>MLFSLNMNLILIEWLFVLICNCALVNSIYYTGLSGLGGLSEEDRIVAKLANIIKEREERWSSTSDSDPEGGERGGEREKERERGRKPGLLFSYHFPNQSPENNESPFAVPPTDPRYHQNLAPDALAPQSESSASRGSQRNYVVDTQRYETPISRNPNSAKTRLAHTFEDSPYSEGNKYSSKESVPMSNMGQFSSKSSDDEDDEENEGSMDQKESRSEPSPPARFYQFERVIKTPLFLSTENWDSNDMYYMVMIAGCSAAAVLGLSILGFGWYRLQKRVKAAADVDYPAYGVTGPHKDSSPTGDRRLAHSAQMYHYQHQKQQIIAMENGRSCNEARRGSVSEAESDEEGDYTVYECPGLAVAGEMEVKNPLFNDEPITDLPKPEEASIKIDETKQAPNE</sequence>
<feature type="compositionally biased region" description="Polar residues" evidence="1">
    <location>
        <begin position="176"/>
        <end position="192"/>
    </location>
</feature>
<dbReference type="Proteomes" id="UP001152759">
    <property type="component" value="Chromosome 8"/>
</dbReference>
<protein>
    <recommendedName>
        <fullName evidence="5">Neural proliferation differentiation and control protein 1</fullName>
    </recommendedName>
</protein>
<keyword evidence="2" id="KW-0472">Membrane</keyword>
<proteinExistence type="predicted"/>
<evidence type="ECO:0000313" key="4">
    <source>
        <dbReference type="Proteomes" id="UP001152759"/>
    </source>
</evidence>
<dbReference type="PANTHER" id="PTHR23352">
    <property type="entry name" value="NEURAL PROLIFERATION DIFFERENTIATION AND CONTROL PROTEIN-1 NPDC-1 PROTEIN"/>
    <property type="match status" value="1"/>
</dbReference>
<feature type="transmembrane region" description="Helical" evidence="2">
    <location>
        <begin position="247"/>
        <end position="272"/>
    </location>
</feature>
<evidence type="ECO:0008006" key="5">
    <source>
        <dbReference type="Google" id="ProtNLM"/>
    </source>
</evidence>
<feature type="compositionally biased region" description="Acidic residues" evidence="1">
    <location>
        <begin position="198"/>
        <end position="207"/>
    </location>
</feature>
<dbReference type="GO" id="GO:0016020">
    <property type="term" value="C:membrane"/>
    <property type="evidence" value="ECO:0007669"/>
    <property type="project" value="InterPro"/>
</dbReference>
<reference evidence="3" key="1">
    <citation type="submission" date="2021-12" db="EMBL/GenBank/DDBJ databases">
        <authorList>
            <person name="King R."/>
        </authorList>
    </citation>
    <scope>NUCLEOTIDE SEQUENCE</scope>
</reference>
<name>A0A9P0G633_BEMTA</name>
<keyword evidence="2" id="KW-1133">Transmembrane helix</keyword>
<dbReference type="EMBL" id="OU963869">
    <property type="protein sequence ID" value="CAH0777084.1"/>
    <property type="molecule type" value="Genomic_DNA"/>
</dbReference>
<keyword evidence="2" id="KW-0812">Transmembrane</keyword>
<dbReference type="AlphaFoldDB" id="A0A9P0G633"/>
<feature type="region of interest" description="Disordered" evidence="1">
    <location>
        <begin position="57"/>
        <end position="224"/>
    </location>
</feature>
<feature type="compositionally biased region" description="Polar residues" evidence="1">
    <location>
        <begin position="95"/>
        <end position="105"/>
    </location>
</feature>